<dbReference type="InterPro" id="IPR020948">
    <property type="entry name" value="P_starv_induced_PsiE-like"/>
</dbReference>
<dbReference type="AlphaFoldDB" id="B4SEY6"/>
<dbReference type="eggNOG" id="COG3431">
    <property type="taxonomic scope" value="Bacteria"/>
</dbReference>
<name>B4SEY6_PELPB</name>
<evidence type="ECO:0000256" key="1">
    <source>
        <dbReference type="ARBA" id="ARBA00004651"/>
    </source>
</evidence>
<keyword evidence="2" id="KW-1003">Cell membrane</keyword>
<accession>B4SEY6</accession>
<evidence type="ECO:0000313" key="9">
    <source>
        <dbReference type="Proteomes" id="UP000002724"/>
    </source>
</evidence>
<evidence type="ECO:0000256" key="7">
    <source>
        <dbReference type="SAM" id="Phobius"/>
    </source>
</evidence>
<protein>
    <recommendedName>
        <fullName evidence="10">Phosphate-starvation-inducible E-like protein</fullName>
    </recommendedName>
</protein>
<dbReference type="EMBL" id="CP001110">
    <property type="protein sequence ID" value="ACF43133.1"/>
    <property type="molecule type" value="Genomic_DNA"/>
</dbReference>
<dbReference type="Pfam" id="PF06146">
    <property type="entry name" value="PsiE"/>
    <property type="match status" value="1"/>
</dbReference>
<feature type="transmembrane region" description="Helical" evidence="7">
    <location>
        <begin position="54"/>
        <end position="74"/>
    </location>
</feature>
<dbReference type="Proteomes" id="UP000002724">
    <property type="component" value="Chromosome"/>
</dbReference>
<keyword evidence="3 7" id="KW-0812">Transmembrane</keyword>
<feature type="compositionally biased region" description="Polar residues" evidence="6">
    <location>
        <begin position="160"/>
        <end position="172"/>
    </location>
</feature>
<sequence>MHMIASFEDHLLTALRAFNHLLHAFLALALVMASLMVLWEFSVAVVHSVEMNNLAHGFLQSLGTLFIVWTLSSLISAEINYVQTGVFHVVVFIEVAMITLLRQLIVEPVKIATAGQNVEQLFNPWHYALLLASLLVIGILHKLVTSSDKKDQEQDVSGGKMSNTGNLTLPLS</sequence>
<evidence type="ECO:0000256" key="3">
    <source>
        <dbReference type="ARBA" id="ARBA00022692"/>
    </source>
</evidence>
<evidence type="ECO:0000256" key="2">
    <source>
        <dbReference type="ARBA" id="ARBA00022475"/>
    </source>
</evidence>
<evidence type="ECO:0000256" key="5">
    <source>
        <dbReference type="ARBA" id="ARBA00023136"/>
    </source>
</evidence>
<dbReference type="KEGG" id="pph:Ppha_0844"/>
<organism evidence="8 9">
    <name type="scientific">Pelodictyon phaeoclathratiforme (strain DSM 5477 / BU-1)</name>
    <dbReference type="NCBI Taxonomy" id="324925"/>
    <lineage>
        <taxon>Bacteria</taxon>
        <taxon>Pseudomonadati</taxon>
        <taxon>Chlorobiota</taxon>
        <taxon>Chlorobiia</taxon>
        <taxon>Chlorobiales</taxon>
        <taxon>Chlorobiaceae</taxon>
        <taxon>Chlorobium/Pelodictyon group</taxon>
        <taxon>Pelodictyon</taxon>
    </lineage>
</organism>
<dbReference type="HOGENOM" id="CLU_139727_0_0_10"/>
<dbReference type="GO" id="GO:0005886">
    <property type="term" value="C:plasma membrane"/>
    <property type="evidence" value="ECO:0007669"/>
    <property type="project" value="UniProtKB-SubCell"/>
</dbReference>
<keyword evidence="9" id="KW-1185">Reference proteome</keyword>
<evidence type="ECO:0008006" key="10">
    <source>
        <dbReference type="Google" id="ProtNLM"/>
    </source>
</evidence>
<proteinExistence type="predicted"/>
<evidence type="ECO:0000313" key="8">
    <source>
        <dbReference type="EMBL" id="ACF43133.1"/>
    </source>
</evidence>
<feature type="transmembrane region" description="Helical" evidence="7">
    <location>
        <begin position="86"/>
        <end position="105"/>
    </location>
</feature>
<feature type="region of interest" description="Disordered" evidence="6">
    <location>
        <begin position="151"/>
        <end position="172"/>
    </location>
</feature>
<feature type="transmembrane region" description="Helical" evidence="7">
    <location>
        <begin position="21"/>
        <end position="42"/>
    </location>
</feature>
<feature type="transmembrane region" description="Helical" evidence="7">
    <location>
        <begin position="125"/>
        <end position="144"/>
    </location>
</feature>
<evidence type="ECO:0000256" key="6">
    <source>
        <dbReference type="SAM" id="MobiDB-lite"/>
    </source>
</evidence>
<gene>
    <name evidence="8" type="ordered locus">Ppha_0844</name>
</gene>
<keyword evidence="4 7" id="KW-1133">Transmembrane helix</keyword>
<reference evidence="8 9" key="1">
    <citation type="submission" date="2008-06" db="EMBL/GenBank/DDBJ databases">
        <title>Complete sequence of Pelodictyon phaeoclathratiforme BU-1.</title>
        <authorList>
            <consortium name="US DOE Joint Genome Institute"/>
            <person name="Lucas S."/>
            <person name="Copeland A."/>
            <person name="Lapidus A."/>
            <person name="Glavina del Rio T."/>
            <person name="Dalin E."/>
            <person name="Tice H."/>
            <person name="Bruce D."/>
            <person name="Goodwin L."/>
            <person name="Pitluck S."/>
            <person name="Schmutz J."/>
            <person name="Larimer F."/>
            <person name="Land M."/>
            <person name="Hauser L."/>
            <person name="Kyrpides N."/>
            <person name="Mikhailova N."/>
            <person name="Liu Z."/>
            <person name="Li T."/>
            <person name="Zhao F."/>
            <person name="Overmann J."/>
            <person name="Bryant D.A."/>
            <person name="Richardson P."/>
        </authorList>
    </citation>
    <scope>NUCLEOTIDE SEQUENCE [LARGE SCALE GENOMIC DNA]</scope>
    <source>
        <strain evidence="9">DSM 5477 / BU-1</strain>
    </source>
</reference>
<keyword evidence="5 7" id="KW-0472">Membrane</keyword>
<comment type="subcellular location">
    <subcellularLocation>
        <location evidence="1">Cell membrane</location>
        <topology evidence="1">Multi-pass membrane protein</topology>
    </subcellularLocation>
</comment>
<evidence type="ECO:0000256" key="4">
    <source>
        <dbReference type="ARBA" id="ARBA00022989"/>
    </source>
</evidence>